<dbReference type="InterPro" id="IPR001138">
    <property type="entry name" value="Zn2Cys6_DnaBD"/>
</dbReference>
<dbReference type="GO" id="GO:0006351">
    <property type="term" value="P:DNA-templated transcription"/>
    <property type="evidence" value="ECO:0007669"/>
    <property type="project" value="InterPro"/>
</dbReference>
<dbReference type="Proteomes" id="UP000799437">
    <property type="component" value="Unassembled WGS sequence"/>
</dbReference>
<feature type="region of interest" description="Disordered" evidence="3">
    <location>
        <begin position="143"/>
        <end position="184"/>
    </location>
</feature>
<evidence type="ECO:0000256" key="2">
    <source>
        <dbReference type="ARBA" id="ARBA00023242"/>
    </source>
</evidence>
<evidence type="ECO:0000256" key="3">
    <source>
        <dbReference type="SAM" id="MobiDB-lite"/>
    </source>
</evidence>
<dbReference type="AlphaFoldDB" id="A0A6A6VYI4"/>
<dbReference type="EMBL" id="ML996578">
    <property type="protein sequence ID" value="KAF2755275.1"/>
    <property type="molecule type" value="Genomic_DNA"/>
</dbReference>
<dbReference type="PROSITE" id="PS00463">
    <property type="entry name" value="ZN2_CY6_FUNGAL_1"/>
    <property type="match status" value="1"/>
</dbReference>
<name>A0A6A6VYI4_9PEZI</name>
<dbReference type="GO" id="GO:0000981">
    <property type="term" value="F:DNA-binding transcription factor activity, RNA polymerase II-specific"/>
    <property type="evidence" value="ECO:0007669"/>
    <property type="project" value="InterPro"/>
</dbReference>
<dbReference type="GO" id="GO:0003677">
    <property type="term" value="F:DNA binding"/>
    <property type="evidence" value="ECO:0007669"/>
    <property type="project" value="InterPro"/>
</dbReference>
<keyword evidence="2" id="KW-0539">Nucleus</keyword>
<dbReference type="Pfam" id="PF00172">
    <property type="entry name" value="Zn_clus"/>
    <property type="match status" value="1"/>
</dbReference>
<dbReference type="PANTHER" id="PTHR46910">
    <property type="entry name" value="TRANSCRIPTION FACTOR PDR1"/>
    <property type="match status" value="1"/>
</dbReference>
<evidence type="ECO:0000259" key="5">
    <source>
        <dbReference type="PROSITE" id="PS50048"/>
    </source>
</evidence>
<accession>A0A6A6VYI4</accession>
<feature type="compositionally biased region" description="Basic and acidic residues" evidence="3">
    <location>
        <begin position="19"/>
        <end position="29"/>
    </location>
</feature>
<dbReference type="PANTHER" id="PTHR46910:SF4">
    <property type="entry name" value="ZN(2)-C6 FUNGAL-TYPE DOMAIN-CONTAINING PROTEIN"/>
    <property type="match status" value="1"/>
</dbReference>
<evidence type="ECO:0000256" key="1">
    <source>
        <dbReference type="ARBA" id="ARBA00022723"/>
    </source>
</evidence>
<evidence type="ECO:0000313" key="6">
    <source>
        <dbReference type="EMBL" id="KAF2755275.1"/>
    </source>
</evidence>
<gene>
    <name evidence="6" type="ORF">EJ05DRAFT_442644</name>
</gene>
<dbReference type="GO" id="GO:0008270">
    <property type="term" value="F:zinc ion binding"/>
    <property type="evidence" value="ECO:0007669"/>
    <property type="project" value="InterPro"/>
</dbReference>
<keyword evidence="4" id="KW-0812">Transmembrane</keyword>
<dbReference type="RefSeq" id="XP_033597726.1">
    <property type="nucleotide sequence ID" value="XM_033742046.1"/>
</dbReference>
<evidence type="ECO:0000256" key="4">
    <source>
        <dbReference type="SAM" id="Phobius"/>
    </source>
</evidence>
<dbReference type="Pfam" id="PF04082">
    <property type="entry name" value="Fungal_trans"/>
    <property type="match status" value="1"/>
</dbReference>
<dbReference type="SMART" id="SM00906">
    <property type="entry name" value="Fungal_trans"/>
    <property type="match status" value="1"/>
</dbReference>
<keyword evidence="1" id="KW-0479">Metal-binding</keyword>
<proteinExistence type="predicted"/>
<protein>
    <recommendedName>
        <fullName evidence="5">Zn(2)-C6 fungal-type domain-containing protein</fullName>
    </recommendedName>
</protein>
<feature type="transmembrane region" description="Helical" evidence="4">
    <location>
        <begin position="593"/>
        <end position="612"/>
    </location>
</feature>
<sequence length="703" mass="79284">MAPKRSQGDESPTSPQKSLKIEHSPDSHPQDSSNSVKKKLSSSTRTGQACDRCKVRKIRCDGRPGACSPCAQNNTPCKTTDRITGRATTRGHTEHLEAENDYLKRIIADLQSQLRDTGADVKPLQPFPAYVEPSAQTQHVSWAHPDRTGNVGDQATRHLTPSYSYEDPSSEGTKTSQPDGLASGGLPTFRTGCYGDNYLGISSTDSVLSPIKGTSLSIFGVELNLTDFVPQDEDEEASPTSYQTFLRVALGRAHVDKLNFPEEKELRQFMTWYFRSLHPYMPVFHKPAIMNLVWKVYNDSSFQPTAAQTAIIHMILAMIKYQISTRNTQPDLLGEAHKHYLFAISHFPDLLLSHTLEDVQALALLSIHMRNLPKPGAAWLVTSIAFTVAIELGLHRSTKSWVESTQMSQQMVELRKRVFWALFALLIGLSGRLGRPMPLRPEDIDVEFPLPLNDTDEGDGKPLEKFSDCSFQIGLRTPGLANVVHKMYSTIYSIRQSPQTYERTVRNIETELAKWRESMPKEFAADVDGGEHYIFARYTLCWEQEVKLLLHHPAVCTSTNPDFAEYNMSACLQAARDLVHVVDELRQYKSLDIPWVNVIVYLAAIFTTLYIYTQHKKTVTSQEVTDLQADMDVWIQVLEAIGEIYGKTNIHFDNLHHLSHTFQVRVIDCLQQFKRSSTLAWLPSVLVLSRHQPMQQSISLLAK</sequence>
<dbReference type="CDD" id="cd00067">
    <property type="entry name" value="GAL4"/>
    <property type="match status" value="1"/>
</dbReference>
<dbReference type="CDD" id="cd12148">
    <property type="entry name" value="fungal_TF_MHR"/>
    <property type="match status" value="1"/>
</dbReference>
<feature type="domain" description="Zn(2)-C6 fungal-type" evidence="5">
    <location>
        <begin position="49"/>
        <end position="79"/>
    </location>
</feature>
<dbReference type="InterPro" id="IPR036864">
    <property type="entry name" value="Zn2-C6_fun-type_DNA-bd_sf"/>
</dbReference>
<dbReference type="InterPro" id="IPR050987">
    <property type="entry name" value="AtrR-like"/>
</dbReference>
<dbReference type="OrthoDB" id="4456959at2759"/>
<dbReference type="InterPro" id="IPR007219">
    <property type="entry name" value="XnlR_reg_dom"/>
</dbReference>
<evidence type="ECO:0000313" key="7">
    <source>
        <dbReference type="Proteomes" id="UP000799437"/>
    </source>
</evidence>
<feature type="region of interest" description="Disordered" evidence="3">
    <location>
        <begin position="1"/>
        <end position="49"/>
    </location>
</feature>
<dbReference type="Gene3D" id="4.10.240.10">
    <property type="entry name" value="Zn(2)-C6 fungal-type DNA-binding domain"/>
    <property type="match status" value="1"/>
</dbReference>
<feature type="compositionally biased region" description="Polar residues" evidence="3">
    <location>
        <begin position="151"/>
        <end position="163"/>
    </location>
</feature>
<keyword evidence="4" id="KW-0472">Membrane</keyword>
<reference evidence="6" key="1">
    <citation type="journal article" date="2020" name="Stud. Mycol.">
        <title>101 Dothideomycetes genomes: a test case for predicting lifestyles and emergence of pathogens.</title>
        <authorList>
            <person name="Haridas S."/>
            <person name="Albert R."/>
            <person name="Binder M."/>
            <person name="Bloem J."/>
            <person name="Labutti K."/>
            <person name="Salamov A."/>
            <person name="Andreopoulos B."/>
            <person name="Baker S."/>
            <person name="Barry K."/>
            <person name="Bills G."/>
            <person name="Bluhm B."/>
            <person name="Cannon C."/>
            <person name="Castanera R."/>
            <person name="Culley D."/>
            <person name="Daum C."/>
            <person name="Ezra D."/>
            <person name="Gonzalez J."/>
            <person name="Henrissat B."/>
            <person name="Kuo A."/>
            <person name="Liang C."/>
            <person name="Lipzen A."/>
            <person name="Lutzoni F."/>
            <person name="Magnuson J."/>
            <person name="Mondo S."/>
            <person name="Nolan M."/>
            <person name="Ohm R."/>
            <person name="Pangilinan J."/>
            <person name="Park H.-J."/>
            <person name="Ramirez L."/>
            <person name="Alfaro M."/>
            <person name="Sun H."/>
            <person name="Tritt A."/>
            <person name="Yoshinaga Y."/>
            <person name="Zwiers L.-H."/>
            <person name="Turgeon B."/>
            <person name="Goodwin S."/>
            <person name="Spatafora J."/>
            <person name="Crous P."/>
            <person name="Grigoriev I."/>
        </authorList>
    </citation>
    <scope>NUCLEOTIDE SEQUENCE</scope>
    <source>
        <strain evidence="6">CBS 121739</strain>
    </source>
</reference>
<organism evidence="6 7">
    <name type="scientific">Pseudovirgaria hyperparasitica</name>
    <dbReference type="NCBI Taxonomy" id="470096"/>
    <lineage>
        <taxon>Eukaryota</taxon>
        <taxon>Fungi</taxon>
        <taxon>Dikarya</taxon>
        <taxon>Ascomycota</taxon>
        <taxon>Pezizomycotina</taxon>
        <taxon>Dothideomycetes</taxon>
        <taxon>Dothideomycetes incertae sedis</taxon>
        <taxon>Acrospermales</taxon>
        <taxon>Acrospermaceae</taxon>
        <taxon>Pseudovirgaria</taxon>
    </lineage>
</organism>
<keyword evidence="4" id="KW-1133">Transmembrane helix</keyword>
<keyword evidence="7" id="KW-1185">Reference proteome</keyword>
<dbReference type="PROSITE" id="PS50048">
    <property type="entry name" value="ZN2_CY6_FUNGAL_2"/>
    <property type="match status" value="1"/>
</dbReference>
<dbReference type="SUPFAM" id="SSF57701">
    <property type="entry name" value="Zn2/Cys6 DNA-binding domain"/>
    <property type="match status" value="1"/>
</dbReference>
<dbReference type="GeneID" id="54483100"/>
<dbReference type="SMART" id="SM00066">
    <property type="entry name" value="GAL4"/>
    <property type="match status" value="1"/>
</dbReference>